<dbReference type="AlphaFoldDB" id="A0A7T4N271"/>
<keyword evidence="2" id="KW-1185">Reference proteome</keyword>
<dbReference type="RefSeq" id="WP_042321697.1">
    <property type="nucleotide sequence ID" value="NZ_CP066075.1"/>
</dbReference>
<gene>
    <name evidence="1" type="ORF">I6I06_16160</name>
</gene>
<reference evidence="1 2" key="1">
    <citation type="submission" date="2020-12" db="EMBL/GenBank/DDBJ databases">
        <title>FDA dAtabase for Regulatory Grade micrObial Sequences (FDA-ARGOS): Supporting development and validation of Infectious Disease Dx tests.</title>
        <authorList>
            <person name="Nelson B."/>
            <person name="Plummer A."/>
            <person name="Tallon L."/>
            <person name="Sadzewicz L."/>
            <person name="Zhao X."/>
            <person name="Boylan J."/>
            <person name="Ott S."/>
            <person name="Bowen H."/>
            <person name="Vavikolanu K."/>
            <person name="Mehta A."/>
            <person name="Aluvathingal J."/>
            <person name="Nadendla S."/>
            <person name="Myers T."/>
            <person name="Yan Y."/>
            <person name="Sichtig H."/>
        </authorList>
    </citation>
    <scope>NUCLEOTIDE SEQUENCE [LARGE SCALE GENOMIC DNA]</scope>
    <source>
        <strain evidence="1 2">FDAARGOS_1049</strain>
    </source>
</reference>
<sequence>MAASDSLTGMPRILSSLWTGLNPALLAKFYPLKRNDDGGWSQSTDVRQISEADSYSVDDGFEVHAPITDGTSELSANWHSPFEGAGAESQAPTISAMLQSGSLTPEVLAFFGLKGDDAKAGSSGVQNLLKQAQGRTGITKLNSTQVFNGMPPVKLSMTLHFRALMDPITEVRDPIMQLKQWALPAYLSDDSVLANALKNGMKQSPLQTIFPSVAPQIIGMRYGDLNYQPLVIESVSDPLTVPRDSSGAMIACTVQITLGTLTALDRRDIQTIYL</sequence>
<accession>A0A7T4N271</accession>
<name>A0A7T4N271_9BURK</name>
<organism evidence="1 2">
    <name type="scientific">Paraburkholderia ginsengisoli</name>
    <dbReference type="NCBI Taxonomy" id="311231"/>
    <lineage>
        <taxon>Bacteria</taxon>
        <taxon>Pseudomonadati</taxon>
        <taxon>Pseudomonadota</taxon>
        <taxon>Betaproteobacteria</taxon>
        <taxon>Burkholderiales</taxon>
        <taxon>Burkholderiaceae</taxon>
        <taxon>Paraburkholderia</taxon>
    </lineage>
</organism>
<dbReference type="EMBL" id="CP066075">
    <property type="protein sequence ID" value="QQC63804.1"/>
    <property type="molecule type" value="Genomic_DNA"/>
</dbReference>
<dbReference type="Proteomes" id="UP000595610">
    <property type="component" value="Chromosome 1"/>
</dbReference>
<proteinExistence type="predicted"/>
<evidence type="ECO:0000313" key="2">
    <source>
        <dbReference type="Proteomes" id="UP000595610"/>
    </source>
</evidence>
<protein>
    <submittedName>
        <fullName evidence="1">Uncharacterized protein</fullName>
    </submittedName>
</protein>
<dbReference type="KEGG" id="pgis:I6I06_16160"/>
<evidence type="ECO:0000313" key="1">
    <source>
        <dbReference type="EMBL" id="QQC63804.1"/>
    </source>
</evidence>